<comment type="caution">
    <text evidence="1">The sequence shown here is derived from an EMBL/GenBank/DDBJ whole genome shotgun (WGS) entry which is preliminary data.</text>
</comment>
<evidence type="ECO:0000313" key="2">
    <source>
        <dbReference type="Proteomes" id="UP001469749"/>
    </source>
</evidence>
<dbReference type="EMBL" id="JBBMEK010000001">
    <property type="protein sequence ID" value="MEQ2363477.1"/>
    <property type="molecule type" value="Genomic_DNA"/>
</dbReference>
<proteinExistence type="predicted"/>
<feature type="non-terminal residue" evidence="1">
    <location>
        <position position="1"/>
    </location>
</feature>
<gene>
    <name evidence="1" type="ORF">WMO25_00005</name>
</gene>
<organism evidence="1 2">
    <name type="scientific">Coprococcus intestinihominis</name>
    <dbReference type="NCBI Taxonomy" id="3133154"/>
    <lineage>
        <taxon>Bacteria</taxon>
        <taxon>Bacillati</taxon>
        <taxon>Bacillota</taxon>
        <taxon>Clostridia</taxon>
        <taxon>Lachnospirales</taxon>
        <taxon>Lachnospiraceae</taxon>
        <taxon>Coprococcus</taxon>
    </lineage>
</organism>
<reference evidence="1 2" key="1">
    <citation type="submission" date="2024-03" db="EMBL/GenBank/DDBJ databases">
        <title>Human intestinal bacterial collection.</title>
        <authorList>
            <person name="Pauvert C."/>
            <person name="Hitch T.C.A."/>
            <person name="Clavel T."/>
        </authorList>
    </citation>
    <scope>NUCLEOTIDE SEQUENCE [LARGE SCALE GENOMIC DNA]</scope>
    <source>
        <strain evidence="1 2">CLA-AA-H190</strain>
    </source>
</reference>
<accession>A0ABV1B1Y1</accession>
<sequence length="111" mass="13298">DKVCEFYEDQVNSDNDEYLESTGYSLIDFTTRELYTLSDPYRGYSIRDYMIRYDYREQGDGEKYIDLLIFYAPIRGRGRLRKEETMQTRQKNKDVGFHSPMSCLFYSNSTN</sequence>
<evidence type="ECO:0000313" key="1">
    <source>
        <dbReference type="EMBL" id="MEQ2363477.1"/>
    </source>
</evidence>
<dbReference type="Proteomes" id="UP001469749">
    <property type="component" value="Unassembled WGS sequence"/>
</dbReference>
<protein>
    <submittedName>
        <fullName evidence="1">Uncharacterized protein</fullName>
    </submittedName>
</protein>
<name>A0ABV1B1Y1_9FIRM</name>
<keyword evidence="2" id="KW-1185">Reference proteome</keyword>